<organism evidence="5 6">
    <name type="scientific">Roseibacillus persicicus</name>
    <dbReference type="NCBI Taxonomy" id="454148"/>
    <lineage>
        <taxon>Bacteria</taxon>
        <taxon>Pseudomonadati</taxon>
        <taxon>Verrucomicrobiota</taxon>
        <taxon>Verrucomicrobiia</taxon>
        <taxon>Verrucomicrobiales</taxon>
        <taxon>Verrucomicrobiaceae</taxon>
        <taxon>Roseibacillus</taxon>
    </lineage>
</organism>
<dbReference type="GO" id="GO:0019243">
    <property type="term" value="P:methylglyoxal catabolic process to D-lactate via S-lactoyl-glutathione"/>
    <property type="evidence" value="ECO:0007669"/>
    <property type="project" value="TreeGrafter"/>
</dbReference>
<evidence type="ECO:0000259" key="4">
    <source>
        <dbReference type="Pfam" id="PF01965"/>
    </source>
</evidence>
<dbReference type="EMBL" id="BMXI01000024">
    <property type="protein sequence ID" value="GHC67508.1"/>
    <property type="molecule type" value="Genomic_DNA"/>
</dbReference>
<name>A0A918TYV6_9BACT</name>
<dbReference type="Gene3D" id="3.40.50.880">
    <property type="match status" value="1"/>
</dbReference>
<gene>
    <name evidence="5" type="ORF">GCM10007100_39490</name>
</gene>
<evidence type="ECO:0000256" key="2">
    <source>
        <dbReference type="ARBA" id="ARBA00023239"/>
    </source>
</evidence>
<dbReference type="GO" id="GO:0005737">
    <property type="term" value="C:cytoplasm"/>
    <property type="evidence" value="ECO:0007669"/>
    <property type="project" value="TreeGrafter"/>
</dbReference>
<keyword evidence="5" id="KW-0418">Kinase</keyword>
<comment type="caution">
    <text evidence="5">The sequence shown here is derived from an EMBL/GenBank/DDBJ whole genome shotgun (WGS) entry which is preliminary data.</text>
</comment>
<sequence length="278" mass="29786">MQKVESEADAEHWVMMLGIFPCSPIERAYFLGMTTKLILLGLTAASSVYAGEILMVLTNHEELGDTGKKTGFFLSEAAHPYAVFVEAGHEVVLASPKGGVAPVDPKSLKLEDEENKVFWEKFGNADKDSPAVSDTVPLEKIEVGEFDGVFFAGGHGTMWDLPDSKQVQNVIRETYESDKPVGAVCHGPAALVNVTLSNGKKLVDGKTVAVFTDAEEEAVGLTEVVPFLLQSTLEEAGAKAKVGENFSENAVRDGLLVTGQNPASAKKTGELFIEALQK</sequence>
<evidence type="ECO:0000313" key="6">
    <source>
        <dbReference type="Proteomes" id="UP000644507"/>
    </source>
</evidence>
<evidence type="ECO:0000313" key="5">
    <source>
        <dbReference type="EMBL" id="GHC67508.1"/>
    </source>
</evidence>
<comment type="similarity">
    <text evidence="3">Belongs to the peptidase C56 family. HSP31-like subfamily.</text>
</comment>
<dbReference type="InterPro" id="IPR029062">
    <property type="entry name" value="Class_I_gatase-like"/>
</dbReference>
<dbReference type="Proteomes" id="UP000644507">
    <property type="component" value="Unassembled WGS sequence"/>
</dbReference>
<dbReference type="InterPro" id="IPR050325">
    <property type="entry name" value="Prot/Nucl_acid_deglycase"/>
</dbReference>
<keyword evidence="6" id="KW-1185">Reference proteome</keyword>
<keyword evidence="1" id="KW-0346">Stress response</keyword>
<dbReference type="InterPro" id="IPR002818">
    <property type="entry name" value="DJ-1/PfpI"/>
</dbReference>
<dbReference type="Pfam" id="PF01965">
    <property type="entry name" value="DJ-1_PfpI"/>
    <property type="match status" value="1"/>
</dbReference>
<feature type="domain" description="DJ-1/PfpI" evidence="4">
    <location>
        <begin position="74"/>
        <end position="268"/>
    </location>
</feature>
<protein>
    <submittedName>
        <fullName evidence="5">Dihydroxyacetone kinase</fullName>
    </submittedName>
</protein>
<keyword evidence="2" id="KW-0456">Lyase</keyword>
<proteinExistence type="inferred from homology"/>
<dbReference type="GO" id="GO:0019172">
    <property type="term" value="F:glyoxalase III activity"/>
    <property type="evidence" value="ECO:0007669"/>
    <property type="project" value="TreeGrafter"/>
</dbReference>
<reference evidence="5" key="1">
    <citation type="journal article" date="2014" name="Int. J. Syst. Evol. Microbiol.">
        <title>Complete genome sequence of Corynebacterium casei LMG S-19264T (=DSM 44701T), isolated from a smear-ripened cheese.</title>
        <authorList>
            <consortium name="US DOE Joint Genome Institute (JGI-PGF)"/>
            <person name="Walter F."/>
            <person name="Albersmeier A."/>
            <person name="Kalinowski J."/>
            <person name="Ruckert C."/>
        </authorList>
    </citation>
    <scope>NUCLEOTIDE SEQUENCE</scope>
    <source>
        <strain evidence="5">KCTC 12988</strain>
    </source>
</reference>
<keyword evidence="5" id="KW-0808">Transferase</keyword>
<reference evidence="5" key="2">
    <citation type="submission" date="2020-09" db="EMBL/GenBank/DDBJ databases">
        <authorList>
            <person name="Sun Q."/>
            <person name="Kim S."/>
        </authorList>
    </citation>
    <scope>NUCLEOTIDE SEQUENCE</scope>
    <source>
        <strain evidence="5">KCTC 12988</strain>
    </source>
</reference>
<dbReference type="GO" id="GO:0016301">
    <property type="term" value="F:kinase activity"/>
    <property type="evidence" value="ECO:0007669"/>
    <property type="project" value="UniProtKB-KW"/>
</dbReference>
<accession>A0A918TYV6</accession>
<dbReference type="PANTHER" id="PTHR48094:SF11">
    <property type="entry name" value="GLUTATHIONE-INDEPENDENT GLYOXALASE HSP31-RELATED"/>
    <property type="match status" value="1"/>
</dbReference>
<evidence type="ECO:0000256" key="1">
    <source>
        <dbReference type="ARBA" id="ARBA00023016"/>
    </source>
</evidence>
<dbReference type="AlphaFoldDB" id="A0A918TYV6"/>
<dbReference type="CDD" id="cd03141">
    <property type="entry name" value="GATase1_Hsp31_like"/>
    <property type="match status" value="1"/>
</dbReference>
<dbReference type="SUPFAM" id="SSF52317">
    <property type="entry name" value="Class I glutamine amidotransferase-like"/>
    <property type="match status" value="1"/>
</dbReference>
<evidence type="ECO:0000256" key="3">
    <source>
        <dbReference type="ARBA" id="ARBA00038493"/>
    </source>
</evidence>
<dbReference type="PANTHER" id="PTHR48094">
    <property type="entry name" value="PROTEIN/NUCLEIC ACID DEGLYCASE DJ-1-RELATED"/>
    <property type="match status" value="1"/>
</dbReference>